<accession>A0A4D4J957</accession>
<evidence type="ECO:0000313" key="8">
    <source>
        <dbReference type="EMBL" id="GDY31540.1"/>
    </source>
</evidence>
<dbReference type="GO" id="GO:0005886">
    <property type="term" value="C:plasma membrane"/>
    <property type="evidence" value="ECO:0007669"/>
    <property type="project" value="UniProtKB-SubCell"/>
</dbReference>
<feature type="transmembrane region" description="Helical" evidence="6">
    <location>
        <begin position="339"/>
        <end position="361"/>
    </location>
</feature>
<comment type="caution">
    <text evidence="8">The sequence shown here is derived from an EMBL/GenBank/DDBJ whole genome shotgun (WGS) entry which is preliminary data.</text>
</comment>
<evidence type="ECO:0000256" key="1">
    <source>
        <dbReference type="ARBA" id="ARBA00004651"/>
    </source>
</evidence>
<keyword evidence="4 6" id="KW-1133">Transmembrane helix</keyword>
<organism evidence="8 9">
    <name type="scientific">Gandjariella thermophila</name>
    <dbReference type="NCBI Taxonomy" id="1931992"/>
    <lineage>
        <taxon>Bacteria</taxon>
        <taxon>Bacillati</taxon>
        <taxon>Actinomycetota</taxon>
        <taxon>Actinomycetes</taxon>
        <taxon>Pseudonocardiales</taxon>
        <taxon>Pseudonocardiaceae</taxon>
        <taxon>Gandjariella</taxon>
    </lineage>
</organism>
<reference evidence="9" key="1">
    <citation type="submission" date="2019-04" db="EMBL/GenBank/DDBJ databases">
        <title>Draft genome sequence of Pseudonocardiaceae bacterium SL3-2-4.</title>
        <authorList>
            <person name="Ningsih F."/>
            <person name="Yokota A."/>
            <person name="Sakai Y."/>
            <person name="Nanatani K."/>
            <person name="Yabe S."/>
            <person name="Oetari A."/>
            <person name="Sjamsuridzal W."/>
        </authorList>
    </citation>
    <scope>NUCLEOTIDE SEQUENCE [LARGE SCALE GENOMIC DNA]</scope>
    <source>
        <strain evidence="9">SL3-2-4</strain>
    </source>
</reference>
<feature type="domain" description="Major facilitator superfamily (MFS) profile" evidence="7">
    <location>
        <begin position="25"/>
        <end position="392"/>
    </location>
</feature>
<evidence type="ECO:0000259" key="7">
    <source>
        <dbReference type="PROSITE" id="PS50850"/>
    </source>
</evidence>
<feature type="transmembrane region" description="Helical" evidence="6">
    <location>
        <begin position="24"/>
        <end position="47"/>
    </location>
</feature>
<feature type="transmembrane region" description="Helical" evidence="6">
    <location>
        <begin position="251"/>
        <end position="270"/>
    </location>
</feature>
<name>A0A4D4J957_9PSEU</name>
<dbReference type="RefSeq" id="WP_137814612.1">
    <property type="nucleotide sequence ID" value="NZ_BJFL01000015.1"/>
</dbReference>
<proteinExistence type="predicted"/>
<dbReference type="Pfam" id="PF07690">
    <property type="entry name" value="MFS_1"/>
    <property type="match status" value="2"/>
</dbReference>
<evidence type="ECO:0000256" key="4">
    <source>
        <dbReference type="ARBA" id="ARBA00022989"/>
    </source>
</evidence>
<dbReference type="InterPro" id="IPR036259">
    <property type="entry name" value="MFS_trans_sf"/>
</dbReference>
<keyword evidence="2" id="KW-0813">Transport</keyword>
<comment type="subcellular location">
    <subcellularLocation>
        <location evidence="1">Cell membrane</location>
        <topology evidence="1">Multi-pass membrane protein</topology>
    </subcellularLocation>
</comment>
<feature type="transmembrane region" description="Helical" evidence="6">
    <location>
        <begin position="216"/>
        <end position="239"/>
    </location>
</feature>
<dbReference type="EMBL" id="BJFL01000015">
    <property type="protein sequence ID" value="GDY31540.1"/>
    <property type="molecule type" value="Genomic_DNA"/>
</dbReference>
<keyword evidence="5 6" id="KW-0472">Membrane</keyword>
<evidence type="ECO:0000256" key="5">
    <source>
        <dbReference type="ARBA" id="ARBA00023136"/>
    </source>
</evidence>
<feature type="transmembrane region" description="Helical" evidence="6">
    <location>
        <begin position="94"/>
        <end position="116"/>
    </location>
</feature>
<dbReference type="Proteomes" id="UP000298860">
    <property type="component" value="Unassembled WGS sequence"/>
</dbReference>
<evidence type="ECO:0000256" key="2">
    <source>
        <dbReference type="ARBA" id="ARBA00022448"/>
    </source>
</evidence>
<keyword evidence="3 6" id="KW-0812">Transmembrane</keyword>
<dbReference type="Gene3D" id="1.20.1250.20">
    <property type="entry name" value="MFS general substrate transporter like domains"/>
    <property type="match status" value="2"/>
</dbReference>
<feature type="transmembrane region" description="Helical" evidence="6">
    <location>
        <begin position="59"/>
        <end position="82"/>
    </location>
</feature>
<sequence>MTGEHPPGGGVELATRPATPRSRFLAAAVYVGGLLGPFGGGVVAPMLPQIAASVHASTSAVAGSITAYFVPFAAIQLVSGTFGERWGRRRTVRIAYLVYALGSVVCALAPTLPIFLAARAVLGAANAFTTPLLLAGLADIVPPERLSRAVGVYSSCQAGGQSFAPLVGGLAAATSWRLGFVAVAVVAALLALAPPPGAPRSGAATPPWRPLLGRDMGMLSAGAFLSYFGSSALPFLVALDLGEHLAVSPEQTGVVLLGYGVAGLLLGSLWGRVTDRFGARGCGALAAVVNGLFVALVGISGSTPTLAAYWALAGAASAMLTVALQNLTVRAVPGNRGGALSVVAAFRFAGAAVAPLAWLPVYQANPAVAFAAAGASMLMAVPALAALRRRPAG</sequence>
<dbReference type="InterPro" id="IPR011701">
    <property type="entry name" value="MFS"/>
</dbReference>
<dbReference type="PROSITE" id="PS50850">
    <property type="entry name" value="MFS"/>
    <property type="match status" value="1"/>
</dbReference>
<dbReference type="PANTHER" id="PTHR42718:SF9">
    <property type="entry name" value="MAJOR FACILITATOR SUPERFAMILY MULTIDRUG TRANSPORTER MFSC"/>
    <property type="match status" value="1"/>
</dbReference>
<evidence type="ECO:0000313" key="9">
    <source>
        <dbReference type="Proteomes" id="UP000298860"/>
    </source>
</evidence>
<dbReference type="PANTHER" id="PTHR42718">
    <property type="entry name" value="MAJOR FACILITATOR SUPERFAMILY MULTIDRUG TRANSPORTER MFSC"/>
    <property type="match status" value="1"/>
</dbReference>
<evidence type="ECO:0000256" key="3">
    <source>
        <dbReference type="ARBA" id="ARBA00022692"/>
    </source>
</evidence>
<feature type="transmembrane region" description="Helical" evidence="6">
    <location>
        <begin position="367"/>
        <end position="387"/>
    </location>
</feature>
<evidence type="ECO:0000256" key="6">
    <source>
        <dbReference type="SAM" id="Phobius"/>
    </source>
</evidence>
<dbReference type="GO" id="GO:0022857">
    <property type="term" value="F:transmembrane transporter activity"/>
    <property type="evidence" value="ECO:0007669"/>
    <property type="project" value="InterPro"/>
</dbReference>
<dbReference type="AlphaFoldDB" id="A0A4D4J957"/>
<gene>
    <name evidence="8" type="ORF">GTS_31730</name>
</gene>
<feature type="transmembrane region" description="Helical" evidence="6">
    <location>
        <begin position="176"/>
        <end position="195"/>
    </location>
</feature>
<feature type="transmembrane region" description="Helical" evidence="6">
    <location>
        <begin position="307"/>
        <end position="327"/>
    </location>
</feature>
<keyword evidence="9" id="KW-1185">Reference proteome</keyword>
<protein>
    <submittedName>
        <fullName evidence="8">MFS transporter</fullName>
    </submittedName>
</protein>
<dbReference type="InterPro" id="IPR020846">
    <property type="entry name" value="MFS_dom"/>
</dbReference>
<dbReference type="SUPFAM" id="SSF103473">
    <property type="entry name" value="MFS general substrate transporter"/>
    <property type="match status" value="1"/>
</dbReference>
<dbReference type="OrthoDB" id="5241931at2"/>
<feature type="transmembrane region" description="Helical" evidence="6">
    <location>
        <begin position="282"/>
        <end position="301"/>
    </location>
</feature>